<feature type="region of interest" description="Disordered" evidence="1">
    <location>
        <begin position="1"/>
        <end position="35"/>
    </location>
</feature>
<evidence type="ECO:0000313" key="2">
    <source>
        <dbReference type="EMBL" id="WXK39166.1"/>
    </source>
</evidence>
<dbReference type="RefSeq" id="WP_013435564.1">
    <property type="nucleotide sequence ID" value="NZ_CP062176.1"/>
</dbReference>
<reference evidence="2 3" key="1">
    <citation type="submission" date="2020-09" db="EMBL/GenBank/DDBJ databases">
        <title>Genome sequences of Mycetohabitans spp.</title>
        <authorList>
            <person name="Carter M.E."/>
            <person name="Carpenter S.C.D."/>
            <person name="Bogdanove A.J."/>
        </authorList>
    </citation>
    <scope>NUCLEOTIDE SEQUENCE [LARGE SCALE GENOMIC DNA]</scope>
    <source>
        <strain evidence="2 3">B12</strain>
    </source>
</reference>
<sequence>MRAAARNGLKLRQNDNHEAPRLASQTGRYAHAKPHKRMKKALWRLWSRVGRVVRGA</sequence>
<evidence type="ECO:0000256" key="1">
    <source>
        <dbReference type="SAM" id="MobiDB-lite"/>
    </source>
</evidence>
<keyword evidence="3" id="KW-1185">Reference proteome</keyword>
<dbReference type="Proteomes" id="UP001493153">
    <property type="component" value="Chromosome"/>
</dbReference>
<evidence type="ECO:0008006" key="4">
    <source>
        <dbReference type="Google" id="ProtNLM"/>
    </source>
</evidence>
<name>A0ABZ2Q1H6_9BURK</name>
<protein>
    <recommendedName>
        <fullName evidence="4">Transposase</fullName>
    </recommendedName>
</protein>
<evidence type="ECO:0000313" key="3">
    <source>
        <dbReference type="Proteomes" id="UP001493153"/>
    </source>
</evidence>
<gene>
    <name evidence="2" type="ORF">IHE29_07680</name>
</gene>
<dbReference type="EMBL" id="CP062176">
    <property type="protein sequence ID" value="WXK39166.1"/>
    <property type="molecule type" value="Genomic_DNA"/>
</dbReference>
<organism evidence="2 3">
    <name type="scientific">Mycetohabitans rhizoxinica</name>
    <dbReference type="NCBI Taxonomy" id="412963"/>
    <lineage>
        <taxon>Bacteria</taxon>
        <taxon>Pseudomonadati</taxon>
        <taxon>Pseudomonadota</taxon>
        <taxon>Betaproteobacteria</taxon>
        <taxon>Burkholderiales</taxon>
        <taxon>Burkholderiaceae</taxon>
        <taxon>Mycetohabitans</taxon>
    </lineage>
</organism>
<proteinExistence type="predicted"/>
<accession>A0ABZ2Q1H6</accession>